<organism evidence="1 2">
    <name type="scientific">Eumeta variegata</name>
    <name type="common">Bagworm moth</name>
    <name type="synonym">Eumeta japonica</name>
    <dbReference type="NCBI Taxonomy" id="151549"/>
    <lineage>
        <taxon>Eukaryota</taxon>
        <taxon>Metazoa</taxon>
        <taxon>Ecdysozoa</taxon>
        <taxon>Arthropoda</taxon>
        <taxon>Hexapoda</taxon>
        <taxon>Insecta</taxon>
        <taxon>Pterygota</taxon>
        <taxon>Neoptera</taxon>
        <taxon>Endopterygota</taxon>
        <taxon>Lepidoptera</taxon>
        <taxon>Glossata</taxon>
        <taxon>Ditrysia</taxon>
        <taxon>Tineoidea</taxon>
        <taxon>Psychidae</taxon>
        <taxon>Oiketicinae</taxon>
        <taxon>Eumeta</taxon>
    </lineage>
</organism>
<protein>
    <submittedName>
        <fullName evidence="1">Snake venom metalloprotease inhibitor 02D01</fullName>
    </submittedName>
</protein>
<gene>
    <name evidence="1" type="ORF">EVAR_62036_1</name>
</gene>
<evidence type="ECO:0000313" key="2">
    <source>
        <dbReference type="Proteomes" id="UP000299102"/>
    </source>
</evidence>
<evidence type="ECO:0000313" key="1">
    <source>
        <dbReference type="EMBL" id="GBP77701.1"/>
    </source>
</evidence>
<comment type="caution">
    <text evidence="1">The sequence shown here is derived from an EMBL/GenBank/DDBJ whole genome shotgun (WGS) entry which is preliminary data.</text>
</comment>
<name>A0A4C1YMN8_EUMVA</name>
<proteinExistence type="predicted"/>
<dbReference type="AlphaFoldDB" id="A0A4C1YMN8"/>
<dbReference type="EMBL" id="BGZK01001343">
    <property type="protein sequence ID" value="GBP77701.1"/>
    <property type="molecule type" value="Genomic_DNA"/>
</dbReference>
<sequence length="296" mass="33217">MSHTKFDFPSMNLVSMESHQVTRSGFRASVKLCRIRHKHSFFVPKLWIISLEHTEYSIDIFVVHGGGRANITKFVNEIDTTALEFCESVINNRIAWCFIAKSPLKPSKALLSCQIKSKWIVLISKQQISDFRCDQSAILVICLWLGVWLAGSACDFRRRNIVRDAKNMRFKKSGRQKLSVRQKQVILCAIIEVYSDPDDGPVIDVYSDPDAGPVIDVYFDPDAGPIVNVYSNPDDGPVIDVYSDPDAGPIVNVYSNPDDGPVIDVYSDPDADAFKSAFVRKRRQLLADGVDASRDI</sequence>
<reference evidence="1 2" key="1">
    <citation type="journal article" date="2019" name="Commun. Biol.">
        <title>The bagworm genome reveals a unique fibroin gene that provides high tensile strength.</title>
        <authorList>
            <person name="Kono N."/>
            <person name="Nakamura H."/>
            <person name="Ohtoshi R."/>
            <person name="Tomita M."/>
            <person name="Numata K."/>
            <person name="Arakawa K."/>
        </authorList>
    </citation>
    <scope>NUCLEOTIDE SEQUENCE [LARGE SCALE GENOMIC DNA]</scope>
</reference>
<dbReference type="Proteomes" id="UP000299102">
    <property type="component" value="Unassembled WGS sequence"/>
</dbReference>
<keyword evidence="2" id="KW-1185">Reference proteome</keyword>
<dbReference type="OrthoDB" id="6162310at2759"/>
<accession>A0A4C1YMN8</accession>